<dbReference type="InterPro" id="IPR018114">
    <property type="entry name" value="TRYPSIN_HIS"/>
</dbReference>
<evidence type="ECO:0000313" key="2">
    <source>
        <dbReference type="EMBL" id="PWK46955.1"/>
    </source>
</evidence>
<evidence type="ECO:0000313" key="3">
    <source>
        <dbReference type="Proteomes" id="UP000245697"/>
    </source>
</evidence>
<dbReference type="SUPFAM" id="SSF49384">
    <property type="entry name" value="Carbohydrate-binding domain"/>
    <property type="match status" value="1"/>
</dbReference>
<dbReference type="GO" id="GO:0006508">
    <property type="term" value="P:proteolysis"/>
    <property type="evidence" value="ECO:0007669"/>
    <property type="project" value="InterPro"/>
</dbReference>
<dbReference type="AlphaFoldDB" id="A0A316FFV4"/>
<keyword evidence="3" id="KW-1185">Reference proteome</keyword>
<organism evidence="2 3">
    <name type="scientific">Actinoplanes xinjiangensis</name>
    <dbReference type="NCBI Taxonomy" id="512350"/>
    <lineage>
        <taxon>Bacteria</taxon>
        <taxon>Bacillati</taxon>
        <taxon>Actinomycetota</taxon>
        <taxon>Actinomycetes</taxon>
        <taxon>Micromonosporales</taxon>
        <taxon>Micromonosporaceae</taxon>
        <taxon>Actinoplanes</taxon>
    </lineage>
</organism>
<feature type="domain" description="CBM2" evidence="1">
    <location>
        <begin position="404"/>
        <end position="509"/>
    </location>
</feature>
<gene>
    <name evidence="2" type="ORF">BC793_10869</name>
</gene>
<dbReference type="InterPro" id="IPR043504">
    <property type="entry name" value="Peptidase_S1_PA_chymotrypsin"/>
</dbReference>
<dbReference type="GO" id="GO:0004553">
    <property type="term" value="F:hydrolase activity, hydrolyzing O-glycosyl compounds"/>
    <property type="evidence" value="ECO:0007669"/>
    <property type="project" value="InterPro"/>
</dbReference>
<dbReference type="InterPro" id="IPR008965">
    <property type="entry name" value="CBM2/CBM3_carb-bd_dom_sf"/>
</dbReference>
<dbReference type="InterPro" id="IPR033116">
    <property type="entry name" value="TRYPSIN_SER"/>
</dbReference>
<reference evidence="2 3" key="1">
    <citation type="submission" date="2018-05" db="EMBL/GenBank/DDBJ databases">
        <title>Genomic Encyclopedia of Archaeal and Bacterial Type Strains, Phase II (KMG-II): from individual species to whole genera.</title>
        <authorList>
            <person name="Goeker M."/>
        </authorList>
    </citation>
    <scope>NUCLEOTIDE SEQUENCE [LARGE SCALE GENOMIC DNA]</scope>
    <source>
        <strain evidence="2 3">DSM 45184</strain>
    </source>
</reference>
<dbReference type="Proteomes" id="UP000245697">
    <property type="component" value="Unassembled WGS sequence"/>
</dbReference>
<dbReference type="PROSITE" id="PS00135">
    <property type="entry name" value="TRYPSIN_SER"/>
    <property type="match status" value="1"/>
</dbReference>
<accession>A0A316FFV4</accession>
<dbReference type="Gene3D" id="2.40.10.10">
    <property type="entry name" value="Trypsin-like serine proteases"/>
    <property type="match status" value="2"/>
</dbReference>
<comment type="caution">
    <text evidence="2">The sequence shown here is derived from an EMBL/GenBank/DDBJ whole genome shotgun (WGS) entry which is preliminary data.</text>
</comment>
<dbReference type="PROSITE" id="PS00134">
    <property type="entry name" value="TRYPSIN_HIS"/>
    <property type="match status" value="1"/>
</dbReference>
<dbReference type="PROSITE" id="PS51173">
    <property type="entry name" value="CBM2"/>
    <property type="match status" value="1"/>
</dbReference>
<protein>
    <submittedName>
        <fullName evidence="2">Cellulose binding domain-containing protein</fullName>
    </submittedName>
</protein>
<dbReference type="EMBL" id="QGGR01000008">
    <property type="protein sequence ID" value="PWK46955.1"/>
    <property type="molecule type" value="Genomic_DNA"/>
</dbReference>
<dbReference type="InterPro" id="IPR009003">
    <property type="entry name" value="Peptidase_S1_PA"/>
</dbReference>
<dbReference type="InterPro" id="IPR012291">
    <property type="entry name" value="CBM2_carb-bd_dom_sf"/>
</dbReference>
<dbReference type="GO" id="GO:0030247">
    <property type="term" value="F:polysaccharide binding"/>
    <property type="evidence" value="ECO:0007669"/>
    <property type="project" value="UniProtKB-UniRule"/>
</dbReference>
<proteinExistence type="predicted"/>
<evidence type="ECO:0000259" key="1">
    <source>
        <dbReference type="PROSITE" id="PS51173"/>
    </source>
</evidence>
<dbReference type="GO" id="GO:0004252">
    <property type="term" value="F:serine-type endopeptidase activity"/>
    <property type="evidence" value="ECO:0007669"/>
    <property type="project" value="InterPro"/>
</dbReference>
<dbReference type="SUPFAM" id="SSF50494">
    <property type="entry name" value="Trypsin-like serine proteases"/>
    <property type="match status" value="1"/>
</dbReference>
<dbReference type="Gene3D" id="2.60.40.290">
    <property type="match status" value="1"/>
</dbReference>
<sequence>MVHMRQLSRTTRRSAVAGVLTIGVVIGTGFGGSHATAGAPAAAPAAALPAGSVLDRIPPSVRDRMIAQEKLVDTASVVRTAVTAGAPRGYAGIGLVGDHVTLWWKGALPADIAAAVTAARHIAPVSVQHAAYSGSQLKAQADGLAEVVDADPADAAHGVRIKTDGSGLEVLVDTARGAKIPALPKSVVPVRTVPQKRLEQRSTRLDDVAPWSGGMRLYRDPGYICTSGFGVRDLSTATPYLITAAHCGDLGTEWKDWSGEPVGTTVQRNADHDAEMIAVPSVSNKIYVGGVEDGVQARVAGWTEVYPGQLLCQSGTVSAEATGAPVCNLEVKFHYTDREELVEATQLDGLEAARGGDSGGPVYAVTAAGTVLAAGTTTRTAGAGFGFQDFATYRQDFGDIVPVTEDGTGSCRVSYQVTDAWSTGYTVNVTVYNSGADVNGWHLGWNLPDSGQIQGRWNADVTQTGTAVTATNAAHNATITAGGAVTFGFTASGAPNTPSPITLNGVPCA</sequence>
<dbReference type="SMART" id="SM00637">
    <property type="entry name" value="CBD_II"/>
    <property type="match status" value="1"/>
</dbReference>
<dbReference type="InterPro" id="IPR001919">
    <property type="entry name" value="CBD2"/>
</dbReference>
<name>A0A316FFV4_9ACTN</name>
<dbReference type="GO" id="GO:0005975">
    <property type="term" value="P:carbohydrate metabolic process"/>
    <property type="evidence" value="ECO:0007669"/>
    <property type="project" value="InterPro"/>
</dbReference>
<dbReference type="Pfam" id="PF00553">
    <property type="entry name" value="CBM_2"/>
    <property type="match status" value="1"/>
</dbReference>